<evidence type="ECO:0000313" key="1">
    <source>
        <dbReference type="EMBL" id="KAJ8874165.1"/>
    </source>
</evidence>
<name>A0ABQ9GQ54_9NEOP</name>
<evidence type="ECO:0008006" key="3">
    <source>
        <dbReference type="Google" id="ProtNLM"/>
    </source>
</evidence>
<evidence type="ECO:0000313" key="2">
    <source>
        <dbReference type="Proteomes" id="UP001159363"/>
    </source>
</evidence>
<keyword evidence="2" id="KW-1185">Reference proteome</keyword>
<reference evidence="1 2" key="1">
    <citation type="submission" date="2023-02" db="EMBL/GenBank/DDBJ databases">
        <title>LHISI_Scaffold_Assembly.</title>
        <authorList>
            <person name="Stuart O.P."/>
            <person name="Cleave R."/>
            <person name="Magrath M.J.L."/>
            <person name="Mikheyev A.S."/>
        </authorList>
    </citation>
    <scope>NUCLEOTIDE SEQUENCE [LARGE SCALE GENOMIC DNA]</scope>
    <source>
        <strain evidence="1">Daus_M_001</strain>
        <tissue evidence="1">Leg muscle</tissue>
    </source>
</reference>
<dbReference type="EMBL" id="JARBHB010000010">
    <property type="protein sequence ID" value="KAJ8874165.1"/>
    <property type="molecule type" value="Genomic_DNA"/>
</dbReference>
<accession>A0ABQ9GQ54</accession>
<protein>
    <recommendedName>
        <fullName evidence="3">Transposase</fullName>
    </recommendedName>
</protein>
<gene>
    <name evidence="1" type="ORF">PR048_025007</name>
</gene>
<sequence length="150" mass="16340">MSSVEVAALAAAACVILPKQQVPRRVRLSLKARARSSGSEISKYLNKDDVDPLSGEVSPGGRNLLRMASCDLEHLIVVIGHKIAKQDTNYRAAIPVKEKLAVLRFLASGDSYTSLSYLFEMSKSTISLFVPEFCKASKELPKDSVKVSTK</sequence>
<organism evidence="1 2">
    <name type="scientific">Dryococelus australis</name>
    <dbReference type="NCBI Taxonomy" id="614101"/>
    <lineage>
        <taxon>Eukaryota</taxon>
        <taxon>Metazoa</taxon>
        <taxon>Ecdysozoa</taxon>
        <taxon>Arthropoda</taxon>
        <taxon>Hexapoda</taxon>
        <taxon>Insecta</taxon>
        <taxon>Pterygota</taxon>
        <taxon>Neoptera</taxon>
        <taxon>Polyneoptera</taxon>
        <taxon>Phasmatodea</taxon>
        <taxon>Verophasmatodea</taxon>
        <taxon>Anareolatae</taxon>
        <taxon>Phasmatidae</taxon>
        <taxon>Eurycanthinae</taxon>
        <taxon>Dryococelus</taxon>
    </lineage>
</organism>
<dbReference type="Proteomes" id="UP001159363">
    <property type="component" value="Chromosome 9"/>
</dbReference>
<comment type="caution">
    <text evidence="1">The sequence shown here is derived from an EMBL/GenBank/DDBJ whole genome shotgun (WGS) entry which is preliminary data.</text>
</comment>
<proteinExistence type="predicted"/>